<accession>A0ABP0IE07</accession>
<evidence type="ECO:0000313" key="5">
    <source>
        <dbReference type="Proteomes" id="UP001642484"/>
    </source>
</evidence>
<organism evidence="3 5">
    <name type="scientific">Durusdinium trenchii</name>
    <dbReference type="NCBI Taxonomy" id="1381693"/>
    <lineage>
        <taxon>Eukaryota</taxon>
        <taxon>Sar</taxon>
        <taxon>Alveolata</taxon>
        <taxon>Dinophyceae</taxon>
        <taxon>Suessiales</taxon>
        <taxon>Symbiodiniaceae</taxon>
        <taxon>Durusdinium</taxon>
    </lineage>
</organism>
<name>A0ABP0IE07_9DINO</name>
<gene>
    <name evidence="3" type="ORF">CCMP2556_LOCUS5934</name>
    <name evidence="4" type="ORF">CCMP2556_LOCUS5945</name>
</gene>
<feature type="region of interest" description="Disordered" evidence="2">
    <location>
        <begin position="1"/>
        <end position="83"/>
    </location>
</feature>
<feature type="non-terminal residue" evidence="3">
    <location>
        <position position="1"/>
    </location>
</feature>
<evidence type="ECO:0000256" key="2">
    <source>
        <dbReference type="SAM" id="MobiDB-lite"/>
    </source>
</evidence>
<keyword evidence="1" id="KW-0175">Coiled coil</keyword>
<dbReference type="EMBL" id="CAXAMN010002548">
    <property type="protein sequence ID" value="CAK9000119.1"/>
    <property type="molecule type" value="Genomic_DNA"/>
</dbReference>
<protein>
    <submittedName>
        <fullName evidence="3">Uncharacterized protein</fullName>
    </submittedName>
</protein>
<feature type="region of interest" description="Disordered" evidence="2">
    <location>
        <begin position="432"/>
        <end position="489"/>
    </location>
</feature>
<feature type="coiled-coil region" evidence="1">
    <location>
        <begin position="555"/>
        <end position="582"/>
    </location>
</feature>
<dbReference type="EMBL" id="CAXAMN010002545">
    <property type="protein sequence ID" value="CAK9000101.1"/>
    <property type="molecule type" value="Genomic_DNA"/>
</dbReference>
<evidence type="ECO:0000256" key="1">
    <source>
        <dbReference type="SAM" id="Coils"/>
    </source>
</evidence>
<dbReference type="Proteomes" id="UP001642484">
    <property type="component" value="Unassembled WGS sequence"/>
</dbReference>
<evidence type="ECO:0000313" key="3">
    <source>
        <dbReference type="EMBL" id="CAK9000101.1"/>
    </source>
</evidence>
<keyword evidence="5" id="KW-1185">Reference proteome</keyword>
<evidence type="ECO:0000313" key="4">
    <source>
        <dbReference type="EMBL" id="CAK9000119.1"/>
    </source>
</evidence>
<proteinExistence type="predicted"/>
<reference evidence="3 5" key="1">
    <citation type="submission" date="2024-02" db="EMBL/GenBank/DDBJ databases">
        <authorList>
            <person name="Chen Y."/>
            <person name="Shah S."/>
            <person name="Dougan E. K."/>
            <person name="Thang M."/>
            <person name="Chan C."/>
        </authorList>
    </citation>
    <scope>NUCLEOTIDE SEQUENCE [LARGE SCALE GENOMIC DNA]</scope>
</reference>
<sequence>WEEEGATSAPSRPSEPLAKGQEAPALAKEGGEEEQSLAKGTGQAQSIEKGDGDASTALGKGQEESTLGKGAVPVKAAPSPPPCKRWKVMVDWHNTLKAGPDDTIRAQDLEALHQLLEKGIGVYLCSWCGRTQRQKVQHEMESLLGPMVAQELMWVGTTTARTGPRGKADLATGFGCSAIFDDGDDILWECNDWGIKCFGITTHKQPHEWMPEHRRFRTFGEAVLSFMEEFKPQKLQKMSLSEKIAAINEDHSDEEEAAEALKKAMTPAEQQSLWQKHQGFLKKNPDEKKVHEKRGKLEKGHAAALWLLKKSDRGSRFLHCKEAVDTDQTWSKQEKWASKKEFLQLMEVEEFDAHLATGRIIWRVCPHTPGVYEYQDTASFMKESKVKKGRSTSKGVEYDPDEQEEEAFASLWGADGHSGVLAIELEAHPLGKGKALGKGKDKGKGKGKGKGKVPVLAIKDKDQEEDDLQEEEEEEEEQPPEETLEKVMKRAKRARDACFSQLDDLEEVLEKAKSRLSKSAREDTEKKLQALKKAQLHLKNVLAKKPSLEVLKPALVKCASLCKDAKEEAKELKQLANKAFSKASTAK</sequence>
<comment type="caution">
    <text evidence="3">The sequence shown here is derived from an EMBL/GenBank/DDBJ whole genome shotgun (WGS) entry which is preliminary data.</text>
</comment>
<feature type="compositionally biased region" description="Acidic residues" evidence="2">
    <location>
        <begin position="463"/>
        <end position="482"/>
    </location>
</feature>